<sequence length="106" mass="12091">MEQSSYKVVFDALEWQNSIHGARFKVFRNGSKQLRLVEFTNEFIEPDWCEKGHVGFVIQGELEIDFHGHLVRYPECSGIFIPAGSASAHKARPITPTVLLFLVEEI</sequence>
<reference evidence="1 2" key="2">
    <citation type="submission" date="2016-03" db="EMBL/GenBank/DDBJ databases">
        <title>New uncultured bacterium of the family Gallionellaceae from acid mine drainage: description and reconstruction of genome based on metagenomic analysis of microbial community.</title>
        <authorList>
            <person name="Kadnikov V."/>
            <person name="Ivasenko D."/>
            <person name="Beletsky A."/>
            <person name="Mardanov A."/>
            <person name="Danilova E."/>
            <person name="Pimenov N."/>
            <person name="Karnachuk O."/>
            <person name="Ravin N."/>
        </authorList>
    </citation>
    <scope>NUCLEOTIDE SEQUENCE [LARGE SCALE GENOMIC DNA]</scope>
    <source>
        <strain evidence="1">ShG14-8</strain>
    </source>
</reference>
<reference evidence="1 2" key="1">
    <citation type="submission" date="2016-02" db="EMBL/GenBank/DDBJ databases">
        <authorList>
            <person name="Wen L."/>
            <person name="He K."/>
            <person name="Yang H."/>
        </authorList>
    </citation>
    <scope>NUCLEOTIDE SEQUENCE [LARGE SCALE GENOMIC DNA]</scope>
    <source>
        <strain evidence="1">ShG14-8</strain>
    </source>
</reference>
<dbReference type="SUPFAM" id="SSF51182">
    <property type="entry name" value="RmlC-like cupins"/>
    <property type="match status" value="1"/>
</dbReference>
<protein>
    <recommendedName>
        <fullName evidence="3">Phosrestin</fullName>
    </recommendedName>
</protein>
<comment type="caution">
    <text evidence="1">The sequence shown here is derived from an EMBL/GenBank/DDBJ whole genome shotgun (WGS) entry which is preliminary data.</text>
</comment>
<name>A0A139BXT1_9PROT</name>
<dbReference type="InterPro" id="IPR011051">
    <property type="entry name" value="RmlC_Cupin_sf"/>
</dbReference>
<evidence type="ECO:0008006" key="3">
    <source>
        <dbReference type="Google" id="ProtNLM"/>
    </source>
</evidence>
<accession>A0A139BXT1</accession>
<gene>
    <name evidence="1" type="ORF">AWT59_0042</name>
</gene>
<evidence type="ECO:0000313" key="1">
    <source>
        <dbReference type="EMBL" id="KXS33827.1"/>
    </source>
</evidence>
<organism evidence="1 2">
    <name type="scientific">Candidatus Gallionella acididurans</name>
    <dbReference type="NCBI Taxonomy" id="1796491"/>
    <lineage>
        <taxon>Bacteria</taxon>
        <taxon>Pseudomonadati</taxon>
        <taxon>Pseudomonadota</taxon>
        <taxon>Betaproteobacteria</taxon>
        <taxon>Nitrosomonadales</taxon>
        <taxon>Gallionellaceae</taxon>
        <taxon>Gallionella</taxon>
    </lineage>
</organism>
<evidence type="ECO:0000313" key="2">
    <source>
        <dbReference type="Proteomes" id="UP000070578"/>
    </source>
</evidence>
<dbReference type="EMBL" id="LSLI01000001">
    <property type="protein sequence ID" value="KXS33827.1"/>
    <property type="molecule type" value="Genomic_DNA"/>
</dbReference>
<dbReference type="Proteomes" id="UP000070578">
    <property type="component" value="Unassembled WGS sequence"/>
</dbReference>
<proteinExistence type="predicted"/>
<dbReference type="AlphaFoldDB" id="A0A139BXT1"/>